<proteinExistence type="predicted"/>
<dbReference type="InterPro" id="IPR036291">
    <property type="entry name" value="NAD(P)-bd_dom_sf"/>
</dbReference>
<dbReference type="PANTHER" id="PTHR12126:SF11">
    <property type="entry name" value="NADH DEHYDROGENASE [UBIQUINONE] 1 ALPHA SUBCOMPLEX SUBUNIT 9, MITOCHONDRIAL"/>
    <property type="match status" value="1"/>
</dbReference>
<dbReference type="EMBL" id="CP159218">
    <property type="protein sequence ID" value="XCG65541.1"/>
    <property type="molecule type" value="Genomic_DNA"/>
</dbReference>
<dbReference type="InterPro" id="IPR016040">
    <property type="entry name" value="NAD(P)-bd_dom"/>
</dbReference>
<dbReference type="SUPFAM" id="SSF51735">
    <property type="entry name" value="NAD(P)-binding Rossmann-fold domains"/>
    <property type="match status" value="1"/>
</dbReference>
<dbReference type="RefSeq" id="WP_353651146.1">
    <property type="nucleotide sequence ID" value="NZ_CP159218.1"/>
</dbReference>
<dbReference type="AlphaFoldDB" id="A0AAU8DVX2"/>
<evidence type="ECO:0000256" key="1">
    <source>
        <dbReference type="SAM" id="MobiDB-lite"/>
    </source>
</evidence>
<dbReference type="CDD" id="cd05245">
    <property type="entry name" value="SDR_a2"/>
    <property type="match status" value="1"/>
</dbReference>
<evidence type="ECO:0000259" key="2">
    <source>
        <dbReference type="Pfam" id="PF13460"/>
    </source>
</evidence>
<name>A0AAU8DVX2_9ACTN</name>
<dbReference type="InterPro" id="IPR021295">
    <property type="entry name" value="DUF2867"/>
</dbReference>
<protein>
    <submittedName>
        <fullName evidence="3">SDR family oxidoreductase</fullName>
    </submittedName>
</protein>
<dbReference type="Pfam" id="PF11066">
    <property type="entry name" value="DUF2867"/>
    <property type="match status" value="1"/>
</dbReference>
<organism evidence="3">
    <name type="scientific">Nakamurella sp. A5-74</name>
    <dbReference type="NCBI Taxonomy" id="3158264"/>
    <lineage>
        <taxon>Bacteria</taxon>
        <taxon>Bacillati</taxon>
        <taxon>Actinomycetota</taxon>
        <taxon>Actinomycetes</taxon>
        <taxon>Nakamurellales</taxon>
        <taxon>Nakamurellaceae</taxon>
        <taxon>Nakamurella</taxon>
    </lineage>
</organism>
<feature type="region of interest" description="Disordered" evidence="1">
    <location>
        <begin position="306"/>
        <end position="342"/>
    </location>
</feature>
<reference evidence="3" key="1">
    <citation type="submission" date="2024-05" db="EMBL/GenBank/DDBJ databases">
        <authorList>
            <person name="Cai S.Y."/>
            <person name="Jin L.M."/>
            <person name="Li H.R."/>
        </authorList>
    </citation>
    <scope>NUCLEOTIDE SEQUENCE</scope>
    <source>
        <strain evidence="3">A5-74</strain>
    </source>
</reference>
<dbReference type="InterPro" id="IPR051207">
    <property type="entry name" value="ComplexI_NDUFA9_subunit"/>
</dbReference>
<sequence>MDTPSLMLVTGATGYIGTRLVPELLEAGHRVRVLSRSADKLKDRPWLADVEVIEGDATDHGDLLRALDGVRVAYYLLHSMDGKGDFQQRDRELAQRFSDAAAAQDVARIVYLGGLHPAGEKLSDHLASRVEVGQILLDGAVPAAVLQAAVIVGTGSASFEMLRHLTERLPAMVAPRWLRNRIQPIAVRDVLHYLVGAAGLPADLNRTLDIGGPEVLTYDEMIQRFAKLAGLRRRLIVTVPVLTPKLAGHWVGLVTPVPAGLAKPLVDSLVHEVVCREDDIRELVPEVEPLLDFEQSVQAALADVGTMDDPDSPSPDQLDPARAVAGDPDWVGEPHYTDRRSSITTRSPADVWGSVAAIGGDTGWYGTDALWQMRGALDKVIGGPGMDRGRPNRELQVGDDVDNWVVEAVDAPHSLTLRARTKLPGTAWLRFEVSTDAPDAADPENADAAGTTRLTQISTFRPSGLSGHLYWNVIAPAHRVVFGRLHRGMLTDSTDR</sequence>
<accession>A0AAU8DVX2</accession>
<dbReference type="Pfam" id="PF13460">
    <property type="entry name" value="NAD_binding_10"/>
    <property type="match status" value="1"/>
</dbReference>
<evidence type="ECO:0000313" key="3">
    <source>
        <dbReference type="EMBL" id="XCG65541.1"/>
    </source>
</evidence>
<feature type="domain" description="NAD(P)-binding" evidence="2">
    <location>
        <begin position="11"/>
        <end position="116"/>
    </location>
</feature>
<dbReference type="GO" id="GO:0044877">
    <property type="term" value="F:protein-containing complex binding"/>
    <property type="evidence" value="ECO:0007669"/>
    <property type="project" value="TreeGrafter"/>
</dbReference>
<dbReference type="Gene3D" id="3.40.50.720">
    <property type="entry name" value="NAD(P)-binding Rossmann-like Domain"/>
    <property type="match status" value="1"/>
</dbReference>
<dbReference type="PANTHER" id="PTHR12126">
    <property type="entry name" value="NADH-UBIQUINONE OXIDOREDUCTASE 39 KDA SUBUNIT-RELATED"/>
    <property type="match status" value="1"/>
</dbReference>
<gene>
    <name evidence="3" type="ORF">ABLG96_09820</name>
</gene>